<dbReference type="EMBL" id="VDMD01000001">
    <property type="protein sequence ID" value="TRM70638.1"/>
    <property type="molecule type" value="Genomic_DNA"/>
</dbReference>
<comment type="caution">
    <text evidence="1">The sequence shown here is derived from an EMBL/GenBank/DDBJ whole genome shotgun (WGS) entry which is preliminary data.</text>
</comment>
<dbReference type="AlphaFoldDB" id="A0A550D0T6"/>
<evidence type="ECO:0008006" key="3">
    <source>
        <dbReference type="Google" id="ProtNLM"/>
    </source>
</evidence>
<dbReference type="OrthoDB" id="3347347at2759"/>
<dbReference type="InterPro" id="IPR032675">
    <property type="entry name" value="LRR_dom_sf"/>
</dbReference>
<dbReference type="STRING" id="97359.A0A550D0T6"/>
<sequence>MHSALFDVLPEIFEHVPQSSLPGIMRTNKDFFDPAARKLWAQCRTLTHLVMCLPASCLQYPYKPFGRGCLIIVTRDFTEEDVARFWLYACLVRELQFYPNHIGVDHGSLKRIQGALPQQGALLFRNLKALFYGGPSAWSQFLPQLVPPTLSGIHINLVPASPLDFFEPHPEAPIEFAVLEAQKRRTTPAITSLTLSCMSGQVQSLQNFIRGWDSLEQLVVMSDMDATTLATIAALPRLRHLSLSSPLSGLPMLASAPRACATRDSLQSLSFLFHATEAGTVVTVLEALGRVRITEVSMTFKTDIEVDMVGTICEAIRGCCALEELRKIYLCSSFFAGNKEAARSGTWTLDDLRPLLDYRNAMDVTIHPPKTFAVCGDDLGRMAEAWPFLETLRLKQNTADLPSCTLSGLIPLARCATRLRELSISVDATTPAIADDELAACPAQKSLVSLDVQLSPISAPEDVAKNLFRLFPRLEKVKVQSGGDGEVEKLRCRLWKDVGTAMTA</sequence>
<dbReference type="Gene3D" id="3.80.10.10">
    <property type="entry name" value="Ribonuclease Inhibitor"/>
    <property type="match status" value="1"/>
</dbReference>
<evidence type="ECO:0000313" key="2">
    <source>
        <dbReference type="Proteomes" id="UP000320762"/>
    </source>
</evidence>
<name>A0A550D0T6_9AGAR</name>
<accession>A0A550D0T6</accession>
<protein>
    <recommendedName>
        <fullName evidence="3">F-box domain-containing protein</fullName>
    </recommendedName>
</protein>
<evidence type="ECO:0000313" key="1">
    <source>
        <dbReference type="EMBL" id="TRM70638.1"/>
    </source>
</evidence>
<organism evidence="1 2">
    <name type="scientific">Schizophyllum amplum</name>
    <dbReference type="NCBI Taxonomy" id="97359"/>
    <lineage>
        <taxon>Eukaryota</taxon>
        <taxon>Fungi</taxon>
        <taxon>Dikarya</taxon>
        <taxon>Basidiomycota</taxon>
        <taxon>Agaricomycotina</taxon>
        <taxon>Agaricomycetes</taxon>
        <taxon>Agaricomycetidae</taxon>
        <taxon>Agaricales</taxon>
        <taxon>Schizophyllaceae</taxon>
        <taxon>Schizophyllum</taxon>
    </lineage>
</organism>
<dbReference type="Proteomes" id="UP000320762">
    <property type="component" value="Unassembled WGS sequence"/>
</dbReference>
<dbReference type="SUPFAM" id="SSF52047">
    <property type="entry name" value="RNI-like"/>
    <property type="match status" value="1"/>
</dbReference>
<reference evidence="1 2" key="1">
    <citation type="journal article" date="2019" name="New Phytol.">
        <title>Comparative genomics reveals unique wood-decay strategies and fruiting body development in the Schizophyllaceae.</title>
        <authorList>
            <person name="Almasi E."/>
            <person name="Sahu N."/>
            <person name="Krizsan K."/>
            <person name="Balint B."/>
            <person name="Kovacs G.M."/>
            <person name="Kiss B."/>
            <person name="Cseklye J."/>
            <person name="Drula E."/>
            <person name="Henrissat B."/>
            <person name="Nagy I."/>
            <person name="Chovatia M."/>
            <person name="Adam C."/>
            <person name="LaButti K."/>
            <person name="Lipzen A."/>
            <person name="Riley R."/>
            <person name="Grigoriev I.V."/>
            <person name="Nagy L.G."/>
        </authorList>
    </citation>
    <scope>NUCLEOTIDE SEQUENCE [LARGE SCALE GENOMIC DNA]</scope>
    <source>
        <strain evidence="1 2">NL-1724</strain>
    </source>
</reference>
<proteinExistence type="predicted"/>
<keyword evidence="2" id="KW-1185">Reference proteome</keyword>
<gene>
    <name evidence="1" type="ORF">BD626DRAFT_564250</name>
</gene>